<comment type="caution">
    <text evidence="8">The sequence shown here is derived from an EMBL/GenBank/DDBJ whole genome shotgun (WGS) entry which is preliminary data.</text>
</comment>
<name>A0A9W7ESX9_9STRA</name>
<dbReference type="InterPro" id="IPR033704">
    <property type="entry name" value="dUTPase_trimeric"/>
</dbReference>
<keyword evidence="5" id="KW-0546">Nucleotide metabolism</keyword>
<evidence type="ECO:0000256" key="6">
    <source>
        <dbReference type="SAM" id="MobiDB-lite"/>
    </source>
</evidence>
<dbReference type="CDD" id="cd07557">
    <property type="entry name" value="trimeric_dUTPase"/>
    <property type="match status" value="1"/>
</dbReference>
<organism evidence="8 9">
    <name type="scientific">Triparma verrucosa</name>
    <dbReference type="NCBI Taxonomy" id="1606542"/>
    <lineage>
        <taxon>Eukaryota</taxon>
        <taxon>Sar</taxon>
        <taxon>Stramenopiles</taxon>
        <taxon>Ochrophyta</taxon>
        <taxon>Bolidophyceae</taxon>
        <taxon>Parmales</taxon>
        <taxon>Triparmaceae</taxon>
        <taxon>Triparma</taxon>
    </lineage>
</organism>
<dbReference type="AlphaFoldDB" id="A0A9W7ESX9"/>
<dbReference type="PANTHER" id="PTHR11241:SF0">
    <property type="entry name" value="DEOXYURIDINE 5'-TRIPHOSPHATE NUCLEOTIDOHYDROLASE"/>
    <property type="match status" value="1"/>
</dbReference>
<evidence type="ECO:0000256" key="5">
    <source>
        <dbReference type="ARBA" id="ARBA00023080"/>
    </source>
</evidence>
<dbReference type="InterPro" id="IPR029054">
    <property type="entry name" value="dUTPase-like"/>
</dbReference>
<proteinExistence type="inferred from homology"/>
<evidence type="ECO:0000256" key="1">
    <source>
        <dbReference type="ARBA" id="ARBA00005142"/>
    </source>
</evidence>
<feature type="region of interest" description="Disordered" evidence="6">
    <location>
        <begin position="401"/>
        <end position="420"/>
    </location>
</feature>
<dbReference type="Gene3D" id="2.70.40.10">
    <property type="match status" value="1"/>
</dbReference>
<reference evidence="9" key="1">
    <citation type="journal article" date="2023" name="Commun. Biol.">
        <title>Genome analysis of Parmales, the sister group of diatoms, reveals the evolutionary specialization of diatoms from phago-mixotrophs to photoautotrophs.</title>
        <authorList>
            <person name="Ban H."/>
            <person name="Sato S."/>
            <person name="Yoshikawa S."/>
            <person name="Yamada K."/>
            <person name="Nakamura Y."/>
            <person name="Ichinomiya M."/>
            <person name="Sato N."/>
            <person name="Blanc-Mathieu R."/>
            <person name="Endo H."/>
            <person name="Kuwata A."/>
            <person name="Ogata H."/>
        </authorList>
    </citation>
    <scope>NUCLEOTIDE SEQUENCE [LARGE SCALE GENOMIC DNA]</scope>
    <source>
        <strain evidence="9">NIES 3699</strain>
    </source>
</reference>
<dbReference type="Pfam" id="PF00692">
    <property type="entry name" value="dUTPase"/>
    <property type="match status" value="1"/>
</dbReference>
<keyword evidence="9" id="KW-1185">Reference proteome</keyword>
<feature type="compositionally biased region" description="Polar residues" evidence="6">
    <location>
        <begin position="1"/>
        <end position="18"/>
    </location>
</feature>
<feature type="region of interest" description="Disordered" evidence="6">
    <location>
        <begin position="1"/>
        <end position="25"/>
    </location>
</feature>
<evidence type="ECO:0000256" key="4">
    <source>
        <dbReference type="ARBA" id="ARBA00022801"/>
    </source>
</evidence>
<comment type="similarity">
    <text evidence="2">Belongs to the dUTPase family.</text>
</comment>
<dbReference type="GO" id="GO:0000287">
    <property type="term" value="F:magnesium ion binding"/>
    <property type="evidence" value="ECO:0007669"/>
    <property type="project" value="InterPro"/>
</dbReference>
<dbReference type="GO" id="GO:0006226">
    <property type="term" value="P:dUMP biosynthetic process"/>
    <property type="evidence" value="ECO:0007669"/>
    <property type="project" value="InterPro"/>
</dbReference>
<accession>A0A9W7ESX9</accession>
<evidence type="ECO:0000256" key="2">
    <source>
        <dbReference type="ARBA" id="ARBA00006581"/>
    </source>
</evidence>
<evidence type="ECO:0000313" key="9">
    <source>
        <dbReference type="Proteomes" id="UP001165160"/>
    </source>
</evidence>
<comment type="pathway">
    <text evidence="1">Pyrimidine metabolism; dUMP biosynthesis; dUMP from dCTP (dUTP route): step 2/2.</text>
</comment>
<feature type="domain" description="dUTPase-like" evidence="7">
    <location>
        <begin position="287"/>
        <end position="414"/>
    </location>
</feature>
<dbReference type="GO" id="GO:0004170">
    <property type="term" value="F:dUTP diphosphatase activity"/>
    <property type="evidence" value="ECO:0007669"/>
    <property type="project" value="UniProtKB-EC"/>
</dbReference>
<dbReference type="GO" id="GO:0046081">
    <property type="term" value="P:dUTP catabolic process"/>
    <property type="evidence" value="ECO:0007669"/>
    <property type="project" value="InterPro"/>
</dbReference>
<dbReference type="Gene3D" id="3.40.50.150">
    <property type="entry name" value="Vaccinia Virus protein VP39"/>
    <property type="match status" value="1"/>
</dbReference>
<dbReference type="EMBL" id="BRXX01000106">
    <property type="protein sequence ID" value="GMH90498.1"/>
    <property type="molecule type" value="Genomic_DNA"/>
</dbReference>
<sequence>MRQSMSTLNSKADNNNDNDIYDLPDLEESERELSERITNRLITTLPKHRASLQIGHPTLCKLPTHTIQAYKQLVSYLKDHDLTDPSTTEITIDYYCGKGLSTLKSFSNASPNSCIIGIDRSEHRLSSIASSSLPFTSPSSLLSFSHSPSSNSHIIFLRADIPTFIHLLDNYKDFKPASNRIYYPNPYPKSRLYTRRFYGMKCWAVLGEGNMGPVEVRSNWWTLISQVKSSWENFGGKVTVQEVKGTDDAMTHFERKYLKKGVKCWKAMLMVKFYGEEVKGMYVGRKYQHSSDSGWDLHFPSAVTVAAGETKIIDLRISIDARDGEGAETAFWITPRSSIYKTPLRMANSVGLIDKGYRGTLKVVVDNIKGEEYTIEKGERLFQVVGKDLKPWDWESVETLDETERGDGGFGSTGSGVVTK</sequence>
<protein>
    <recommendedName>
        <fullName evidence="3">dUTP diphosphatase</fullName>
        <ecNumber evidence="3">3.6.1.23</ecNumber>
    </recommendedName>
</protein>
<dbReference type="Proteomes" id="UP001165160">
    <property type="component" value="Unassembled WGS sequence"/>
</dbReference>
<evidence type="ECO:0000259" key="7">
    <source>
        <dbReference type="Pfam" id="PF00692"/>
    </source>
</evidence>
<evidence type="ECO:0000313" key="8">
    <source>
        <dbReference type="EMBL" id="GMH90498.1"/>
    </source>
</evidence>
<gene>
    <name evidence="8" type="ORF">TrVE_jg4169</name>
</gene>
<keyword evidence="4" id="KW-0378">Hydrolase</keyword>
<dbReference type="InterPro" id="IPR008181">
    <property type="entry name" value="dUTPase"/>
</dbReference>
<dbReference type="InterPro" id="IPR029063">
    <property type="entry name" value="SAM-dependent_MTases_sf"/>
</dbReference>
<dbReference type="InterPro" id="IPR036157">
    <property type="entry name" value="dUTPase-like_sf"/>
</dbReference>
<evidence type="ECO:0000256" key="3">
    <source>
        <dbReference type="ARBA" id="ARBA00012379"/>
    </source>
</evidence>
<dbReference type="PANTHER" id="PTHR11241">
    <property type="entry name" value="DEOXYURIDINE 5'-TRIPHOSPHATE NUCLEOTIDOHYDROLASE"/>
    <property type="match status" value="1"/>
</dbReference>
<dbReference type="SUPFAM" id="SSF51283">
    <property type="entry name" value="dUTPase-like"/>
    <property type="match status" value="1"/>
</dbReference>
<dbReference type="EC" id="3.6.1.23" evidence="3"/>